<dbReference type="SUPFAM" id="SSF53300">
    <property type="entry name" value="vWA-like"/>
    <property type="match status" value="1"/>
</dbReference>
<feature type="region of interest" description="Disordered" evidence="1">
    <location>
        <begin position="1"/>
        <end position="87"/>
    </location>
</feature>
<evidence type="ECO:0000256" key="1">
    <source>
        <dbReference type="SAM" id="MobiDB-lite"/>
    </source>
</evidence>
<feature type="domain" description="VWFA" evidence="2">
    <location>
        <begin position="258"/>
        <end position="398"/>
    </location>
</feature>
<name>A0A518HDT4_9BACT</name>
<gene>
    <name evidence="3" type="ORF">ElP_69510</name>
</gene>
<accession>A0A518HDT4</accession>
<dbReference type="KEGG" id="tpla:ElP_69510"/>
<reference evidence="3 4" key="1">
    <citation type="submission" date="2019-02" db="EMBL/GenBank/DDBJ databases">
        <title>Deep-cultivation of Planctomycetes and their phenomic and genomic characterization uncovers novel biology.</title>
        <authorList>
            <person name="Wiegand S."/>
            <person name="Jogler M."/>
            <person name="Boedeker C."/>
            <person name="Pinto D."/>
            <person name="Vollmers J."/>
            <person name="Rivas-Marin E."/>
            <person name="Kohn T."/>
            <person name="Peeters S.H."/>
            <person name="Heuer A."/>
            <person name="Rast P."/>
            <person name="Oberbeckmann S."/>
            <person name="Bunk B."/>
            <person name="Jeske O."/>
            <person name="Meyerdierks A."/>
            <person name="Storesund J.E."/>
            <person name="Kallscheuer N."/>
            <person name="Luecker S."/>
            <person name="Lage O.M."/>
            <person name="Pohl T."/>
            <person name="Merkel B.J."/>
            <person name="Hornburger P."/>
            <person name="Mueller R.-W."/>
            <person name="Bruemmer F."/>
            <person name="Labrenz M."/>
            <person name="Spormann A.M."/>
            <person name="Op den Camp H."/>
            <person name="Overmann J."/>
            <person name="Amann R."/>
            <person name="Jetten M.S.M."/>
            <person name="Mascher T."/>
            <person name="Medema M.H."/>
            <person name="Devos D.P."/>
            <person name="Kaster A.-K."/>
            <person name="Ovreas L."/>
            <person name="Rohde M."/>
            <person name="Galperin M.Y."/>
            <person name="Jogler C."/>
        </authorList>
    </citation>
    <scope>NUCLEOTIDE SEQUENCE [LARGE SCALE GENOMIC DNA]</scope>
    <source>
        <strain evidence="3 4">ElP</strain>
    </source>
</reference>
<organism evidence="3 4">
    <name type="scientific">Tautonia plasticadhaerens</name>
    <dbReference type="NCBI Taxonomy" id="2527974"/>
    <lineage>
        <taxon>Bacteria</taxon>
        <taxon>Pseudomonadati</taxon>
        <taxon>Planctomycetota</taxon>
        <taxon>Planctomycetia</taxon>
        <taxon>Isosphaerales</taxon>
        <taxon>Isosphaeraceae</taxon>
        <taxon>Tautonia</taxon>
    </lineage>
</organism>
<dbReference type="OrthoDB" id="239512at2"/>
<evidence type="ECO:0000313" key="4">
    <source>
        <dbReference type="Proteomes" id="UP000317835"/>
    </source>
</evidence>
<dbReference type="InterPro" id="IPR036465">
    <property type="entry name" value="vWFA_dom_sf"/>
</dbReference>
<feature type="compositionally biased region" description="Low complexity" evidence="1">
    <location>
        <begin position="39"/>
        <end position="75"/>
    </location>
</feature>
<keyword evidence="4" id="KW-1185">Reference proteome</keyword>
<dbReference type="CDD" id="cd00198">
    <property type="entry name" value="vWFA"/>
    <property type="match status" value="1"/>
</dbReference>
<dbReference type="RefSeq" id="WP_145277921.1">
    <property type="nucleotide sequence ID" value="NZ_CP036426.1"/>
</dbReference>
<protein>
    <recommendedName>
        <fullName evidence="2">VWFA domain-containing protein</fullName>
    </recommendedName>
</protein>
<dbReference type="AlphaFoldDB" id="A0A518HDT4"/>
<evidence type="ECO:0000313" key="3">
    <source>
        <dbReference type="EMBL" id="QDV38990.1"/>
    </source>
</evidence>
<sequence length="709" mass="78174">MSSNGSRSDADLFSLAELPTGPAGRLDDPAASGIRPEVAESAMTTETAAARPASASASASAPTEGQATGEPAPKAEAPKARPRRRGRRSFVWRWDAPSWGVSLMVHAAVLACLALMAAGGVQQELLGSIDASTVDTSLSEQMAEELMTILEEPGDERSELAVGDPTSTLSPVVAPSATPRIRGATAEVSEAKSLRGLVSVAVPSPNVATLPAMEFNNVDFSGGNRISGDTSRETTDYGEALDQLAREILAHLNTSRVTVLWMFDESGSMKDDQRTISDKFDRVVGELDLHTPEEQDRAGDLEHAIIGFGKATHFENSPPRADLEGIRKAIGSLPVDESGEERTMKAVVDAVGRYGKAVEKDRKVLLVLVTDESGDDGDLVEQARLALVNRGATVYVLGRQSMFGTDRVHLRYVDPVTQDVYWPPIRRGPEAAGLELLQWDGLWNHRHDEQPSGFAPYELARLVKETGGIYFLLPNEEELRDRPRGEKAYSIATLKEFLPDYGPRPDYLARVSQSDLRRTMGEIVQLTRQDFGFRRHFPVNPPELAKAIVEELPKVDVQLRALVEFERRLKALDPARDKEPNRRWRANYDLMLAMVVAFQVKAYEYRSCLREMVVLANQGRLVPKNPPIPDRRRTDWVINHSPKKKAPPAETEKGYARAEGMLTQVIADHPGTPWADLAQTTLDRGLGCDWAEWNVHPDYDKRAELVPKF</sequence>
<dbReference type="Gene3D" id="3.40.50.410">
    <property type="entry name" value="von Willebrand factor, type A domain"/>
    <property type="match status" value="1"/>
</dbReference>
<proteinExistence type="predicted"/>
<dbReference type="EMBL" id="CP036426">
    <property type="protein sequence ID" value="QDV38990.1"/>
    <property type="molecule type" value="Genomic_DNA"/>
</dbReference>
<dbReference type="PROSITE" id="PS50234">
    <property type="entry name" value="VWFA"/>
    <property type="match status" value="1"/>
</dbReference>
<dbReference type="InterPro" id="IPR002035">
    <property type="entry name" value="VWF_A"/>
</dbReference>
<evidence type="ECO:0000259" key="2">
    <source>
        <dbReference type="PROSITE" id="PS50234"/>
    </source>
</evidence>
<dbReference type="Proteomes" id="UP000317835">
    <property type="component" value="Chromosome"/>
</dbReference>